<evidence type="ECO:0000259" key="2">
    <source>
        <dbReference type="Pfam" id="PF07157"/>
    </source>
</evidence>
<dbReference type="InterPro" id="IPR049354">
    <property type="entry name" value="GpP-like_N"/>
</dbReference>
<dbReference type="Gene3D" id="3.55.50.10">
    <property type="entry name" value="Baseplate protein-like domains"/>
    <property type="match status" value="1"/>
</dbReference>
<accession>A0A1A9WVW9</accession>
<dbReference type="Pfam" id="PF22255">
    <property type="entry name" value="Gp44-like_2nd"/>
    <property type="match status" value="1"/>
</dbReference>
<feature type="domain" description="Tail protein NMB1110-like C-terminal" evidence="4">
    <location>
        <begin position="634"/>
        <end position="702"/>
    </location>
</feature>
<dbReference type="Pfam" id="PF22174">
    <property type="entry name" value="NMB1110-like_C"/>
    <property type="match status" value="1"/>
</dbReference>
<evidence type="ECO:0000259" key="4">
    <source>
        <dbReference type="Pfam" id="PF22174"/>
    </source>
</evidence>
<evidence type="ECO:0000313" key="8">
    <source>
        <dbReference type="Proteomes" id="UP000091820"/>
    </source>
</evidence>
<dbReference type="VEuPathDB" id="VectorBase:GBRI034448"/>
<dbReference type="InterPro" id="IPR054034">
    <property type="entry name" value="NMB1110-like_C"/>
</dbReference>
<dbReference type="Gene3D" id="3.30.1920.10">
    <property type="entry name" value="Baseplate protein-like domains - 2 layer sandwich fold"/>
    <property type="match status" value="1"/>
</dbReference>
<dbReference type="InterPro" id="IPR053861">
    <property type="entry name" value="Phage_Mu_Gp45_N"/>
</dbReference>
<dbReference type="InterPro" id="IPR054482">
    <property type="entry name" value="NMB1110-like_3rd"/>
</dbReference>
<dbReference type="Pfam" id="PF06890">
    <property type="entry name" value="Phage_Mu_Gp45"/>
    <property type="match status" value="1"/>
</dbReference>
<dbReference type="EnsemblMetazoa" id="GBRI034448-RA">
    <property type="protein sequence ID" value="GBRI034448-PA"/>
    <property type="gene ID" value="GBRI034448"/>
</dbReference>
<protein>
    <submittedName>
        <fullName evidence="7">DNA_circ_N domain-containing protein</fullName>
    </submittedName>
</protein>
<dbReference type="Pfam" id="PF07157">
    <property type="entry name" value="DNA_circ_N"/>
    <property type="match status" value="1"/>
</dbReference>
<dbReference type="InterPro" id="IPR009826">
    <property type="entry name" value="DNA_circ_N"/>
</dbReference>
<dbReference type="Proteomes" id="UP000091820">
    <property type="component" value="Unassembled WGS sequence"/>
</dbReference>
<feature type="domain" description="DNA circulation N-terminal" evidence="2">
    <location>
        <begin position="2"/>
        <end position="86"/>
    </location>
</feature>
<feature type="domain" description="Baseplate hub protein gp44/GpP-like second" evidence="5">
    <location>
        <begin position="458"/>
        <end position="539"/>
    </location>
</feature>
<organism evidence="7 8">
    <name type="scientific">Glossina brevipalpis</name>
    <dbReference type="NCBI Taxonomy" id="37001"/>
    <lineage>
        <taxon>Eukaryota</taxon>
        <taxon>Metazoa</taxon>
        <taxon>Ecdysozoa</taxon>
        <taxon>Arthropoda</taxon>
        <taxon>Hexapoda</taxon>
        <taxon>Insecta</taxon>
        <taxon>Pterygota</taxon>
        <taxon>Neoptera</taxon>
        <taxon>Endopterygota</taxon>
        <taxon>Diptera</taxon>
        <taxon>Brachycera</taxon>
        <taxon>Muscomorpha</taxon>
        <taxon>Hippoboscoidea</taxon>
        <taxon>Glossinidae</taxon>
        <taxon>Glossina</taxon>
    </lineage>
</organism>
<keyword evidence="8" id="KW-1185">Reference proteome</keyword>
<evidence type="ECO:0000313" key="7">
    <source>
        <dbReference type="EnsemblMetazoa" id="GBRI034448-PA"/>
    </source>
</evidence>
<feature type="domain" description="Baseplate hub protein gp44-like N-terminal" evidence="3">
    <location>
        <begin position="376"/>
        <end position="456"/>
    </location>
</feature>
<name>A0A1A9WVW9_9MUSC</name>
<proteinExistence type="predicted"/>
<evidence type="ECO:0000259" key="1">
    <source>
        <dbReference type="Pfam" id="PF06890"/>
    </source>
</evidence>
<feature type="domain" description="Bacteriophage Mu Gp45 N-terminal" evidence="1">
    <location>
        <begin position="741"/>
        <end position="806"/>
    </location>
</feature>
<dbReference type="AlphaFoldDB" id="A0A1A9WVW9"/>
<feature type="domain" description="Tail protein NMB1110-like third" evidence="6">
    <location>
        <begin position="574"/>
        <end position="632"/>
    </location>
</feature>
<reference evidence="8" key="1">
    <citation type="submission" date="2014-03" db="EMBL/GenBank/DDBJ databases">
        <authorList>
            <person name="Aksoy S."/>
            <person name="Warren W."/>
            <person name="Wilson R.K."/>
        </authorList>
    </citation>
    <scope>NUCLEOTIDE SEQUENCE [LARGE SCALE GENOMIC DNA]</scope>
    <source>
        <strain evidence="8">IAEA</strain>
    </source>
</reference>
<dbReference type="InterPro" id="IPR053981">
    <property type="entry name" value="Gp44/GpP-like_2nd"/>
</dbReference>
<dbReference type="InterPro" id="IPR023399">
    <property type="entry name" value="Baseplate-like_2-layer_sand"/>
</dbReference>
<evidence type="ECO:0000259" key="3">
    <source>
        <dbReference type="Pfam" id="PF21683"/>
    </source>
</evidence>
<dbReference type="STRING" id="37001.A0A1A9WVW9"/>
<dbReference type="Pfam" id="PF22630">
    <property type="entry name" value="NMB1110_3rd"/>
    <property type="match status" value="1"/>
</dbReference>
<dbReference type="SUPFAM" id="SSF69279">
    <property type="entry name" value="Phage tail proteins"/>
    <property type="match status" value="2"/>
</dbReference>
<dbReference type="Pfam" id="PF21683">
    <property type="entry name" value="GpP-like_1st"/>
    <property type="match status" value="1"/>
</dbReference>
<dbReference type="Gene3D" id="2.30.300.10">
    <property type="entry name" value="Baseplate protein-like domain - beta roll fold"/>
    <property type="match status" value="1"/>
</dbReference>
<reference evidence="7" key="2">
    <citation type="submission" date="2020-05" db="UniProtKB">
        <authorList>
            <consortium name="EnsemblMetazoa"/>
        </authorList>
    </citation>
    <scope>IDENTIFICATION</scope>
    <source>
        <strain evidence="7">IAEA</strain>
    </source>
</reference>
<evidence type="ECO:0000259" key="6">
    <source>
        <dbReference type="Pfam" id="PF22630"/>
    </source>
</evidence>
<evidence type="ECO:0000259" key="5">
    <source>
        <dbReference type="Pfam" id="PF22255"/>
    </source>
</evidence>
<sequence length="882" mass="95873">MLLPASFRGIAFDCLYTREVLARDTVVYEYPWRDGAEVEDHGLKALNLRLSALFWGNGYQARLKAFLAALKAPGPGELVHPVYGSLPRVQLLEAGVEHEVEPLNAVTVELVFVEASTEQALFAPVSSVPRTGSLLDSVTAGLSDALATIQRGNEGIARISNLVASAEYVVQALADEVQTSLGRVMNYLDMPTAFVSDLKGLLSAFSDRLNFSEVTRLSDWLAVRSQSERLAGFAERRMTANASHNPDGVFASTLNRASIMPQADRELINQIVRLVTIAEWVDVAVDIFQAEAATPTLSGSDIERLCEEVRGLIVTAIVTQRTVMDTRQRTAHQTRDVTPDARHDSQLITALQQLAYQLQSQARTLIVRRPPRILRQIGGVAHDDWLDIEVDADLLTPAAGWAFTVGLSQARLSPEVRVGTRAELRTGDALIMTGQVDELRHEVARGQHTLSVYGRDAAAVLVDCSAPLFSARDMSLQEVVTQIVRPLGVTRIQLQATSPLAAKKVSIDPGDTAWGALCKAAEASGLWPWVSADGTLVVGGPDYSTAPVDTLILRRDGQGNNLLRLAVSENISSRYSEVTVLAQGHGSAQADGRHDRRSQVKDKTVPLYRPLVAVVGDTDSDEEVHFRARKLMADARLNGLLITAVVRGLHTAAGQLWAPGQRVRIKSEPHGLDDIFYLMHRRFSGGRGQPLQTLLTLREDGVWLPDSLSNNKRLSKMADLITHIDQRIRRALGGLRLAYCAVLSRVTPTGGVQTAQVSGLAGEITPDVELFQHYGLTSVLPAGTMAVVLPVGGRTRHSIVIATEHSTYQLQGLANGEVALYTDEGASITLKRHKIIAVECDDYQVTCKRFQVNAEERAGFEIPMLSASQALTAEGHIRGHGG</sequence>